<dbReference type="RefSeq" id="WP_210807340.1">
    <property type="nucleotide sequence ID" value="NZ_JAGQDG010000002.1"/>
</dbReference>
<evidence type="ECO:0000256" key="5">
    <source>
        <dbReference type="ARBA" id="ARBA00023288"/>
    </source>
</evidence>
<dbReference type="PROSITE" id="PS50005">
    <property type="entry name" value="TPR"/>
    <property type="match status" value="1"/>
</dbReference>
<feature type="domain" description="Outer membrane lipoprotein BamD-like" evidence="9">
    <location>
        <begin position="37"/>
        <end position="242"/>
    </location>
</feature>
<keyword evidence="7" id="KW-0802">TPR repeat</keyword>
<dbReference type="HAMAP" id="MF_00922">
    <property type="entry name" value="OM_assembly_BamD"/>
    <property type="match status" value="1"/>
</dbReference>
<protein>
    <recommendedName>
        <fullName evidence="6">Outer membrane protein assembly factor BamD</fullName>
    </recommendedName>
</protein>
<sequence>MTDKTHSRLFSRSAVVALALVLSACASGPKDGDIQGSAAKLYADAKDEIASGAWDAAAKLLERVEGRAGGTLLAQQSQIDLAYVYWRAGEKAQALSTLDRFIKLNPSSPGLDYALYLRGLVNFNDNLGILGFLSGQTLSERDQQASRDAYQSFRQLAEQFPESKYTPDAKLRMDFIVNALSEYEVHVARYYLRKGAFVAAANRAQQALTTYPQTPATEEALFIMIRAYDKLGLTPLRDDADRLLRLNFPNSGFLAEGKSPDSKPWWKLW</sequence>
<organism evidence="10 11">
    <name type="scientific">Ideonella paludis</name>
    <dbReference type="NCBI Taxonomy" id="1233411"/>
    <lineage>
        <taxon>Bacteria</taxon>
        <taxon>Pseudomonadati</taxon>
        <taxon>Pseudomonadota</taxon>
        <taxon>Betaproteobacteria</taxon>
        <taxon>Burkholderiales</taxon>
        <taxon>Sphaerotilaceae</taxon>
        <taxon>Ideonella</taxon>
    </lineage>
</organism>
<dbReference type="PANTHER" id="PTHR37423:SF1">
    <property type="entry name" value="OUTER MEMBRANE PROTEIN ASSEMBLY FACTOR BAMD"/>
    <property type="match status" value="1"/>
</dbReference>
<comment type="subunit">
    <text evidence="6">Part of the Bam complex.</text>
</comment>
<evidence type="ECO:0000256" key="4">
    <source>
        <dbReference type="ARBA" id="ARBA00023237"/>
    </source>
</evidence>
<dbReference type="Gene3D" id="1.25.40.10">
    <property type="entry name" value="Tetratricopeptide repeat domain"/>
    <property type="match status" value="1"/>
</dbReference>
<keyword evidence="4 6" id="KW-0998">Cell outer membrane</keyword>
<keyword evidence="5 6" id="KW-0449">Lipoprotein</keyword>
<dbReference type="EMBL" id="JAGQDG010000002">
    <property type="protein sequence ID" value="MBQ0934924.1"/>
    <property type="molecule type" value="Genomic_DNA"/>
</dbReference>
<reference evidence="10 11" key="1">
    <citation type="submission" date="2021-04" db="EMBL/GenBank/DDBJ databases">
        <title>The genome sequence of type strain Ideonella paludis KCTC 32238.</title>
        <authorList>
            <person name="Liu Y."/>
        </authorList>
    </citation>
    <scope>NUCLEOTIDE SEQUENCE [LARGE SCALE GENOMIC DNA]</scope>
    <source>
        <strain evidence="10 11">KCTC 32238</strain>
    </source>
</reference>
<dbReference type="Pfam" id="PF13525">
    <property type="entry name" value="YfiO"/>
    <property type="match status" value="1"/>
</dbReference>
<evidence type="ECO:0000256" key="3">
    <source>
        <dbReference type="ARBA" id="ARBA00023139"/>
    </source>
</evidence>
<evidence type="ECO:0000256" key="6">
    <source>
        <dbReference type="HAMAP-Rule" id="MF_00922"/>
    </source>
</evidence>
<keyword evidence="11" id="KW-1185">Reference proteome</keyword>
<dbReference type="InterPro" id="IPR011990">
    <property type="entry name" value="TPR-like_helical_dom_sf"/>
</dbReference>
<dbReference type="InterPro" id="IPR039565">
    <property type="entry name" value="BamD-like"/>
</dbReference>
<feature type="chain" id="PRO_5046660320" description="Outer membrane protein assembly factor BamD" evidence="8">
    <location>
        <begin position="27"/>
        <end position="269"/>
    </location>
</feature>
<dbReference type="InterPro" id="IPR019734">
    <property type="entry name" value="TPR_rpt"/>
</dbReference>
<keyword evidence="3 6" id="KW-0564">Palmitate</keyword>
<dbReference type="NCBIfam" id="TIGR03302">
    <property type="entry name" value="OM_YfiO"/>
    <property type="match status" value="1"/>
</dbReference>
<comment type="similarity">
    <text evidence="6">Belongs to the BamD family.</text>
</comment>
<evidence type="ECO:0000313" key="10">
    <source>
        <dbReference type="EMBL" id="MBQ0934924.1"/>
    </source>
</evidence>
<evidence type="ECO:0000256" key="2">
    <source>
        <dbReference type="ARBA" id="ARBA00023136"/>
    </source>
</evidence>
<evidence type="ECO:0000256" key="1">
    <source>
        <dbReference type="ARBA" id="ARBA00022729"/>
    </source>
</evidence>
<proteinExistence type="inferred from homology"/>
<comment type="subcellular location">
    <subcellularLocation>
        <location evidence="6">Cell outer membrane</location>
        <topology evidence="6">Lipid-anchor</topology>
    </subcellularLocation>
</comment>
<dbReference type="PROSITE" id="PS51257">
    <property type="entry name" value="PROKAR_LIPOPROTEIN"/>
    <property type="match status" value="1"/>
</dbReference>
<evidence type="ECO:0000313" key="11">
    <source>
        <dbReference type="Proteomes" id="UP000672097"/>
    </source>
</evidence>
<name>A0ABS5DUY0_9BURK</name>
<evidence type="ECO:0000256" key="8">
    <source>
        <dbReference type="SAM" id="SignalP"/>
    </source>
</evidence>
<keyword evidence="1 6" id="KW-0732">Signal</keyword>
<feature type="signal peptide" evidence="8">
    <location>
        <begin position="1"/>
        <end position="26"/>
    </location>
</feature>
<comment type="function">
    <text evidence="6">Part of the outer membrane protein assembly complex, which is involved in assembly and insertion of beta-barrel proteins into the outer membrane.</text>
</comment>
<evidence type="ECO:0000256" key="7">
    <source>
        <dbReference type="PROSITE-ProRule" id="PRU00339"/>
    </source>
</evidence>
<gene>
    <name evidence="6" type="primary">bamD</name>
    <name evidence="10" type="ORF">KAK11_06255</name>
</gene>
<evidence type="ECO:0000259" key="9">
    <source>
        <dbReference type="Pfam" id="PF13525"/>
    </source>
</evidence>
<dbReference type="PANTHER" id="PTHR37423">
    <property type="entry name" value="SOLUBLE LYTIC MUREIN TRANSGLYCOSYLASE-RELATED"/>
    <property type="match status" value="1"/>
</dbReference>
<comment type="caution">
    <text evidence="10">The sequence shown here is derived from an EMBL/GenBank/DDBJ whole genome shotgun (WGS) entry which is preliminary data.</text>
</comment>
<dbReference type="SUPFAM" id="SSF48452">
    <property type="entry name" value="TPR-like"/>
    <property type="match status" value="1"/>
</dbReference>
<accession>A0ABS5DUY0</accession>
<dbReference type="CDD" id="cd15830">
    <property type="entry name" value="BamD"/>
    <property type="match status" value="1"/>
</dbReference>
<feature type="repeat" description="TPR" evidence="7">
    <location>
        <begin position="75"/>
        <end position="108"/>
    </location>
</feature>
<dbReference type="Proteomes" id="UP000672097">
    <property type="component" value="Unassembled WGS sequence"/>
</dbReference>
<dbReference type="InterPro" id="IPR017689">
    <property type="entry name" value="BamD"/>
</dbReference>
<keyword evidence="2 6" id="KW-0472">Membrane</keyword>